<proteinExistence type="predicted"/>
<accession>A0AAD6SCT7</accession>
<dbReference type="SUPFAM" id="SSF53474">
    <property type="entry name" value="alpha/beta-Hydrolases"/>
    <property type="match status" value="1"/>
</dbReference>
<evidence type="ECO:0000256" key="1">
    <source>
        <dbReference type="SAM" id="MobiDB-lite"/>
    </source>
</evidence>
<keyword evidence="3" id="KW-0378">Hydrolase</keyword>
<reference evidence="3" key="1">
    <citation type="submission" date="2023-03" db="EMBL/GenBank/DDBJ databases">
        <title>Massive genome expansion in bonnet fungi (Mycena s.s.) driven by repeated elements and novel gene families across ecological guilds.</title>
        <authorList>
            <consortium name="Lawrence Berkeley National Laboratory"/>
            <person name="Harder C.B."/>
            <person name="Miyauchi S."/>
            <person name="Viragh M."/>
            <person name="Kuo A."/>
            <person name="Thoen E."/>
            <person name="Andreopoulos B."/>
            <person name="Lu D."/>
            <person name="Skrede I."/>
            <person name="Drula E."/>
            <person name="Henrissat B."/>
            <person name="Morin E."/>
            <person name="Kohler A."/>
            <person name="Barry K."/>
            <person name="LaButti K."/>
            <person name="Morin E."/>
            <person name="Salamov A."/>
            <person name="Lipzen A."/>
            <person name="Mereny Z."/>
            <person name="Hegedus B."/>
            <person name="Baldrian P."/>
            <person name="Stursova M."/>
            <person name="Weitz H."/>
            <person name="Taylor A."/>
            <person name="Grigoriev I.V."/>
            <person name="Nagy L.G."/>
            <person name="Martin F."/>
            <person name="Kauserud H."/>
        </authorList>
    </citation>
    <scope>NUCLEOTIDE SEQUENCE</scope>
    <source>
        <strain evidence="3">CBHHK200</strain>
    </source>
</reference>
<sequence length="365" mass="39957">MAHSTCKLPDGAVLAYDVLGSSFLGDELPLVLVCGMSSARADWVRLSATWAQTRPVLVYDHRGIGDSTSPPGVEPGADEFTMETLGRDLAFLIGHLGWREVAILGFSMGGVVLQEMLVLPYHPTNPTPLPFRSTHVILACTRAEVLRDPSYGLQNVPEPSTRPPTNAERYERVRRTIAATVDPMWIEKHGKHIDFIIQGVLTGSPRSLHTINRKRRQLQSFDFAALLEKIPADIKVLVIHGELDQIIPFECSRGILRRIPHARFVEIGPEPGRLPSLQFGHNFTLYFPVQIWENFLKGFLSTSAAETIPPSAEAKTTPPALETAPTSRLAPATSEPPILSDTTANSASRGVSEPPPATAANLMDR</sequence>
<evidence type="ECO:0000259" key="2">
    <source>
        <dbReference type="Pfam" id="PF12697"/>
    </source>
</evidence>
<feature type="compositionally biased region" description="Polar residues" evidence="1">
    <location>
        <begin position="340"/>
        <end position="349"/>
    </location>
</feature>
<dbReference type="Pfam" id="PF12697">
    <property type="entry name" value="Abhydrolase_6"/>
    <property type="match status" value="1"/>
</dbReference>
<dbReference type="Gene3D" id="3.40.50.1820">
    <property type="entry name" value="alpha/beta hydrolase"/>
    <property type="match status" value="1"/>
</dbReference>
<dbReference type="InterPro" id="IPR000073">
    <property type="entry name" value="AB_hydrolase_1"/>
</dbReference>
<organism evidence="3 4">
    <name type="scientific">Mycena alexandri</name>
    <dbReference type="NCBI Taxonomy" id="1745969"/>
    <lineage>
        <taxon>Eukaryota</taxon>
        <taxon>Fungi</taxon>
        <taxon>Dikarya</taxon>
        <taxon>Basidiomycota</taxon>
        <taxon>Agaricomycotina</taxon>
        <taxon>Agaricomycetes</taxon>
        <taxon>Agaricomycetidae</taxon>
        <taxon>Agaricales</taxon>
        <taxon>Marasmiineae</taxon>
        <taxon>Mycenaceae</taxon>
        <taxon>Mycena</taxon>
    </lineage>
</organism>
<dbReference type="PANTHER" id="PTHR43433:SF5">
    <property type="entry name" value="AB HYDROLASE-1 DOMAIN-CONTAINING PROTEIN"/>
    <property type="match status" value="1"/>
</dbReference>
<dbReference type="AlphaFoldDB" id="A0AAD6SCT7"/>
<comment type="caution">
    <text evidence="3">The sequence shown here is derived from an EMBL/GenBank/DDBJ whole genome shotgun (WGS) entry which is preliminary data.</text>
</comment>
<evidence type="ECO:0000313" key="4">
    <source>
        <dbReference type="Proteomes" id="UP001218188"/>
    </source>
</evidence>
<dbReference type="InterPro" id="IPR029058">
    <property type="entry name" value="AB_hydrolase_fold"/>
</dbReference>
<dbReference type="Proteomes" id="UP001218188">
    <property type="component" value="Unassembled WGS sequence"/>
</dbReference>
<feature type="domain" description="AB hydrolase-1" evidence="2">
    <location>
        <begin position="30"/>
        <end position="260"/>
    </location>
</feature>
<feature type="region of interest" description="Disordered" evidence="1">
    <location>
        <begin position="310"/>
        <end position="365"/>
    </location>
</feature>
<dbReference type="GO" id="GO:0016787">
    <property type="term" value="F:hydrolase activity"/>
    <property type="evidence" value="ECO:0007669"/>
    <property type="project" value="UniProtKB-KW"/>
</dbReference>
<keyword evidence="4" id="KW-1185">Reference proteome</keyword>
<dbReference type="PANTHER" id="PTHR43433">
    <property type="entry name" value="HYDROLASE, ALPHA/BETA FOLD FAMILY PROTEIN"/>
    <property type="match status" value="1"/>
</dbReference>
<dbReference type="EMBL" id="JARJCM010000172">
    <property type="protein sequence ID" value="KAJ7024281.1"/>
    <property type="molecule type" value="Genomic_DNA"/>
</dbReference>
<gene>
    <name evidence="3" type="ORF">C8F04DRAFT_1401226</name>
</gene>
<evidence type="ECO:0000313" key="3">
    <source>
        <dbReference type="EMBL" id="KAJ7024281.1"/>
    </source>
</evidence>
<name>A0AAD6SCT7_9AGAR</name>
<dbReference type="InterPro" id="IPR050471">
    <property type="entry name" value="AB_hydrolase"/>
</dbReference>
<protein>
    <submittedName>
        <fullName evidence="3">Alpha/Beta hydrolase protein</fullName>
    </submittedName>
</protein>